<dbReference type="Proteomes" id="UP001150581">
    <property type="component" value="Unassembled WGS sequence"/>
</dbReference>
<evidence type="ECO:0000313" key="2">
    <source>
        <dbReference type="Proteomes" id="UP001150581"/>
    </source>
</evidence>
<sequence>MCGLTSAGLSECQKNLAIQQTNLFQLDSIQFDYGHCEKDDTGNGYSAGIANFCTGVGDLWEVIKIYHIATNGDDEFTIFDETLQKYANELNGTTADLKDFCKVWNKAAAVQELMDAQDEILDSMYFKPSQEYSDKLGLNLSISQAQLYDTSISHGTSNNSHSLGGMIELTNSRIGRDIAGNSTSTLQIGEFMVDEIEWLKEFLNVRAGYSSEGDATNSIQSYLYMLQNGDYAWGDSVYTLDNENKQIQLLCTNSYTPNKGSELDYVSPSLPLSSSSLLAAITQSEADGLDGLDTVSPTVVNL</sequence>
<keyword evidence="2" id="KW-1185">Reference proteome</keyword>
<reference evidence="1" key="1">
    <citation type="submission" date="2022-07" db="EMBL/GenBank/DDBJ databases">
        <title>Phylogenomic reconstructions and comparative analyses of Kickxellomycotina fungi.</title>
        <authorList>
            <person name="Reynolds N.K."/>
            <person name="Stajich J.E."/>
            <person name="Barry K."/>
            <person name="Grigoriev I.V."/>
            <person name="Crous P."/>
            <person name="Smith M.E."/>
        </authorList>
    </citation>
    <scope>NUCLEOTIDE SEQUENCE</scope>
    <source>
        <strain evidence="1">Benny 63K</strain>
    </source>
</reference>
<protein>
    <submittedName>
        <fullName evidence="1">Uncharacterized protein</fullName>
    </submittedName>
</protein>
<organism evidence="1 2">
    <name type="scientific">Kickxella alabastrina</name>
    <dbReference type="NCBI Taxonomy" id="61397"/>
    <lineage>
        <taxon>Eukaryota</taxon>
        <taxon>Fungi</taxon>
        <taxon>Fungi incertae sedis</taxon>
        <taxon>Zoopagomycota</taxon>
        <taxon>Kickxellomycotina</taxon>
        <taxon>Kickxellomycetes</taxon>
        <taxon>Kickxellales</taxon>
        <taxon>Kickxellaceae</taxon>
        <taxon>Kickxella</taxon>
    </lineage>
</organism>
<gene>
    <name evidence="1" type="ORF">LPJ66_003940</name>
</gene>
<comment type="caution">
    <text evidence="1">The sequence shown here is derived from an EMBL/GenBank/DDBJ whole genome shotgun (WGS) entry which is preliminary data.</text>
</comment>
<evidence type="ECO:0000313" key="1">
    <source>
        <dbReference type="EMBL" id="KAJ1896516.1"/>
    </source>
</evidence>
<accession>A0ACC1IJA4</accession>
<proteinExistence type="predicted"/>
<name>A0ACC1IJA4_9FUNG</name>
<dbReference type="EMBL" id="JANBPG010000437">
    <property type="protein sequence ID" value="KAJ1896516.1"/>
    <property type="molecule type" value="Genomic_DNA"/>
</dbReference>